<evidence type="ECO:0000256" key="4">
    <source>
        <dbReference type="ARBA" id="ARBA00022803"/>
    </source>
</evidence>
<evidence type="ECO:0000256" key="3">
    <source>
        <dbReference type="ARBA" id="ARBA00022737"/>
    </source>
</evidence>
<dbReference type="Proteomes" id="UP001189429">
    <property type="component" value="Unassembled WGS sequence"/>
</dbReference>
<keyword evidence="7" id="KW-1185">Reference proteome</keyword>
<evidence type="ECO:0000256" key="5">
    <source>
        <dbReference type="ARBA" id="ARBA00040665"/>
    </source>
</evidence>
<dbReference type="Pfam" id="PF13181">
    <property type="entry name" value="TPR_8"/>
    <property type="match status" value="1"/>
</dbReference>
<comment type="subcellular location">
    <subcellularLocation>
        <location evidence="1">Cytoplasm</location>
    </subcellularLocation>
</comment>
<comment type="caution">
    <text evidence="6">The sequence shown here is derived from an EMBL/GenBank/DDBJ whole genome shotgun (WGS) entry which is preliminary data.</text>
</comment>
<dbReference type="InterPro" id="IPR051476">
    <property type="entry name" value="Bac_ResReg_Asp_Phosphatase"/>
</dbReference>
<dbReference type="PANTHER" id="PTHR46630:SF1">
    <property type="entry name" value="TETRATRICOPEPTIDE REPEAT PROTEIN 29"/>
    <property type="match status" value="1"/>
</dbReference>
<dbReference type="Gene3D" id="1.25.40.10">
    <property type="entry name" value="Tetratricopeptide repeat domain"/>
    <property type="match status" value="1"/>
</dbReference>
<dbReference type="SUPFAM" id="SSF48452">
    <property type="entry name" value="TPR-like"/>
    <property type="match status" value="1"/>
</dbReference>
<sequence>MLRVVEWLMLDGADQLIKVKGLDKQQLCVDLLMVGCVQSFVDFFYITHRKAAPVDGSSEHAPGDVEIPEQTLVFLKETLETAEGAHRAENYKDCFESYGALADYFEKVPDLKSGMYFYQRCADVATEVDARDSIAKANLSLGTCEEKAGNWQSARQFHEKALEIATSGDSLPLQIRAASRLTHVYQTLAEKSERESRDSDATAYYERCLRCAQLSKDASLEGSACHRLGLSLHKTGNFDHAIELQKQYLEICRIHEDRAGESAARAALARAFEATGMTQ</sequence>
<gene>
    <name evidence="6" type="ORF">PCOR1329_LOCUS59803</name>
</gene>
<proteinExistence type="predicted"/>
<dbReference type="SMART" id="SM00028">
    <property type="entry name" value="TPR"/>
    <property type="match status" value="3"/>
</dbReference>
<dbReference type="InterPro" id="IPR011990">
    <property type="entry name" value="TPR-like_helical_dom_sf"/>
</dbReference>
<name>A0ABN9VPX5_9DINO</name>
<keyword evidence="4" id="KW-0802">TPR repeat</keyword>
<evidence type="ECO:0000256" key="1">
    <source>
        <dbReference type="ARBA" id="ARBA00004496"/>
    </source>
</evidence>
<accession>A0ABN9VPX5</accession>
<feature type="non-terminal residue" evidence="6">
    <location>
        <position position="279"/>
    </location>
</feature>
<protein>
    <recommendedName>
        <fullName evidence="5">Tetratricopeptide repeat protein 29</fullName>
    </recommendedName>
</protein>
<dbReference type="PANTHER" id="PTHR46630">
    <property type="entry name" value="TETRATRICOPEPTIDE REPEAT PROTEIN 29"/>
    <property type="match status" value="1"/>
</dbReference>
<evidence type="ECO:0000313" key="7">
    <source>
        <dbReference type="Proteomes" id="UP001189429"/>
    </source>
</evidence>
<dbReference type="InterPro" id="IPR019734">
    <property type="entry name" value="TPR_rpt"/>
</dbReference>
<keyword evidence="3" id="KW-0677">Repeat</keyword>
<reference evidence="6" key="1">
    <citation type="submission" date="2023-10" db="EMBL/GenBank/DDBJ databases">
        <authorList>
            <person name="Chen Y."/>
            <person name="Shah S."/>
            <person name="Dougan E. K."/>
            <person name="Thang M."/>
            <person name="Chan C."/>
        </authorList>
    </citation>
    <scope>NUCLEOTIDE SEQUENCE [LARGE SCALE GENOMIC DNA]</scope>
</reference>
<keyword evidence="2" id="KW-0963">Cytoplasm</keyword>
<evidence type="ECO:0000256" key="2">
    <source>
        <dbReference type="ARBA" id="ARBA00022490"/>
    </source>
</evidence>
<evidence type="ECO:0000313" key="6">
    <source>
        <dbReference type="EMBL" id="CAK0875064.1"/>
    </source>
</evidence>
<organism evidence="6 7">
    <name type="scientific">Prorocentrum cordatum</name>
    <dbReference type="NCBI Taxonomy" id="2364126"/>
    <lineage>
        <taxon>Eukaryota</taxon>
        <taxon>Sar</taxon>
        <taxon>Alveolata</taxon>
        <taxon>Dinophyceae</taxon>
        <taxon>Prorocentrales</taxon>
        <taxon>Prorocentraceae</taxon>
        <taxon>Prorocentrum</taxon>
    </lineage>
</organism>
<dbReference type="EMBL" id="CAUYUJ010017469">
    <property type="protein sequence ID" value="CAK0875064.1"/>
    <property type="molecule type" value="Genomic_DNA"/>
</dbReference>